<dbReference type="InterPro" id="IPR013324">
    <property type="entry name" value="RNA_pol_sigma_r3/r4-like"/>
</dbReference>
<dbReference type="Gene3D" id="1.10.10.10">
    <property type="entry name" value="Winged helix-like DNA-binding domain superfamily/Winged helix DNA-binding domain"/>
    <property type="match status" value="1"/>
</dbReference>
<dbReference type="PANTHER" id="PTHR43133:SF51">
    <property type="entry name" value="RNA POLYMERASE SIGMA FACTOR"/>
    <property type="match status" value="1"/>
</dbReference>
<dbReference type="GO" id="GO:0016987">
    <property type="term" value="F:sigma factor activity"/>
    <property type="evidence" value="ECO:0007669"/>
    <property type="project" value="UniProtKB-KW"/>
</dbReference>
<dbReference type="EMBL" id="BIFQ01000001">
    <property type="protein sequence ID" value="GCE06079.1"/>
    <property type="molecule type" value="Genomic_DNA"/>
</dbReference>
<dbReference type="RefSeq" id="WP_126597060.1">
    <property type="nucleotide sequence ID" value="NZ_BIFQ01000001.1"/>
</dbReference>
<keyword evidence="5" id="KW-0804">Transcription</keyword>
<dbReference type="InterPro" id="IPR036388">
    <property type="entry name" value="WH-like_DNA-bd_sf"/>
</dbReference>
<dbReference type="GO" id="GO:0006352">
    <property type="term" value="P:DNA-templated transcription initiation"/>
    <property type="evidence" value="ECO:0007669"/>
    <property type="project" value="InterPro"/>
</dbReference>
<gene>
    <name evidence="8" type="ORF">KDAU_34080</name>
</gene>
<evidence type="ECO:0000256" key="3">
    <source>
        <dbReference type="ARBA" id="ARBA00023082"/>
    </source>
</evidence>
<feature type="domain" description="RNA polymerase sigma-70 region 4" evidence="7">
    <location>
        <begin position="123"/>
        <end position="170"/>
    </location>
</feature>
<evidence type="ECO:0000256" key="5">
    <source>
        <dbReference type="ARBA" id="ARBA00023163"/>
    </source>
</evidence>
<reference evidence="9" key="1">
    <citation type="submission" date="2018-12" db="EMBL/GenBank/DDBJ databases">
        <title>Tengunoibacter tsumagoiensis gen. nov., sp. nov., Dictyobacter kobayashii sp. nov., D. alpinus sp. nov., and D. joshuensis sp. nov. and description of Dictyobacteraceae fam. nov. within the order Ktedonobacterales isolated from Tengu-no-mugimeshi.</title>
        <authorList>
            <person name="Wang C.M."/>
            <person name="Zheng Y."/>
            <person name="Sakai Y."/>
            <person name="Toyoda A."/>
            <person name="Minakuchi Y."/>
            <person name="Abe K."/>
            <person name="Yokota A."/>
            <person name="Yabe S."/>
        </authorList>
    </citation>
    <scope>NUCLEOTIDE SEQUENCE [LARGE SCALE GENOMIC DNA]</scope>
    <source>
        <strain evidence="9">S-27</strain>
    </source>
</reference>
<dbReference type="PANTHER" id="PTHR43133">
    <property type="entry name" value="RNA POLYMERASE ECF-TYPE SIGMA FACTO"/>
    <property type="match status" value="1"/>
</dbReference>
<organism evidence="8 9">
    <name type="scientific">Dictyobacter aurantiacus</name>
    <dbReference type="NCBI Taxonomy" id="1936993"/>
    <lineage>
        <taxon>Bacteria</taxon>
        <taxon>Bacillati</taxon>
        <taxon>Chloroflexota</taxon>
        <taxon>Ktedonobacteria</taxon>
        <taxon>Ktedonobacterales</taxon>
        <taxon>Dictyobacteraceae</taxon>
        <taxon>Dictyobacter</taxon>
    </lineage>
</organism>
<feature type="domain" description="RNA polymerase sigma-70 region 2" evidence="6">
    <location>
        <begin position="17"/>
        <end position="85"/>
    </location>
</feature>
<keyword evidence="4" id="KW-0238">DNA-binding</keyword>
<evidence type="ECO:0000259" key="6">
    <source>
        <dbReference type="Pfam" id="PF04542"/>
    </source>
</evidence>
<comment type="similarity">
    <text evidence="1">Belongs to the sigma-70 factor family. ECF subfamily.</text>
</comment>
<evidence type="ECO:0000256" key="4">
    <source>
        <dbReference type="ARBA" id="ARBA00023125"/>
    </source>
</evidence>
<evidence type="ECO:0000256" key="1">
    <source>
        <dbReference type="ARBA" id="ARBA00010641"/>
    </source>
</evidence>
<dbReference type="Proteomes" id="UP000287224">
    <property type="component" value="Unassembled WGS sequence"/>
</dbReference>
<dbReference type="InterPro" id="IPR013325">
    <property type="entry name" value="RNA_pol_sigma_r2"/>
</dbReference>
<evidence type="ECO:0000313" key="8">
    <source>
        <dbReference type="EMBL" id="GCE06079.1"/>
    </source>
</evidence>
<dbReference type="GO" id="GO:0003677">
    <property type="term" value="F:DNA binding"/>
    <property type="evidence" value="ECO:0007669"/>
    <property type="project" value="UniProtKB-KW"/>
</dbReference>
<name>A0A401ZGU6_9CHLR</name>
<evidence type="ECO:0000256" key="2">
    <source>
        <dbReference type="ARBA" id="ARBA00023015"/>
    </source>
</evidence>
<dbReference type="SUPFAM" id="SSF88659">
    <property type="entry name" value="Sigma3 and sigma4 domains of RNA polymerase sigma factors"/>
    <property type="match status" value="1"/>
</dbReference>
<dbReference type="Pfam" id="PF04545">
    <property type="entry name" value="Sigma70_r4"/>
    <property type="match status" value="1"/>
</dbReference>
<dbReference type="OrthoDB" id="4184921at2"/>
<keyword evidence="9" id="KW-1185">Reference proteome</keyword>
<dbReference type="Gene3D" id="1.10.1740.10">
    <property type="match status" value="1"/>
</dbReference>
<dbReference type="InterPro" id="IPR007627">
    <property type="entry name" value="RNA_pol_sigma70_r2"/>
</dbReference>
<keyword evidence="3" id="KW-0731">Sigma factor</keyword>
<keyword evidence="2" id="KW-0805">Transcription regulation</keyword>
<dbReference type="SUPFAM" id="SSF88946">
    <property type="entry name" value="Sigma2 domain of RNA polymerase sigma factors"/>
    <property type="match status" value="1"/>
</dbReference>
<dbReference type="NCBIfam" id="TIGR02937">
    <property type="entry name" value="sigma70-ECF"/>
    <property type="match status" value="1"/>
</dbReference>
<evidence type="ECO:0000313" key="9">
    <source>
        <dbReference type="Proteomes" id="UP000287224"/>
    </source>
</evidence>
<evidence type="ECO:0000259" key="7">
    <source>
        <dbReference type="Pfam" id="PF04545"/>
    </source>
</evidence>
<dbReference type="AlphaFoldDB" id="A0A401ZGU6"/>
<accession>A0A401ZGU6</accession>
<dbReference type="InterPro" id="IPR039425">
    <property type="entry name" value="RNA_pol_sigma-70-like"/>
</dbReference>
<sequence length="183" mass="21571">MYQRQRQAFDRSLVEKLYDKHARDILRYIRRYIYSNEDADDILVEVFLAAMESQTLPDLKIEEQFAWLQRVAHNKVADYQRKVTRYSAVALDEMLDSPYDADLITPEKELVQREDVELLRSHLSVLPELQQQVLQLRFGDGLRTKEIASRLDKSDGAIRSLLLRSLNLLRDLYTTQNKERING</sequence>
<dbReference type="InterPro" id="IPR014284">
    <property type="entry name" value="RNA_pol_sigma-70_dom"/>
</dbReference>
<dbReference type="Pfam" id="PF04542">
    <property type="entry name" value="Sigma70_r2"/>
    <property type="match status" value="1"/>
</dbReference>
<protein>
    <recommendedName>
        <fullName evidence="10">RNA polymerase subunit sigma-24</fullName>
    </recommendedName>
</protein>
<evidence type="ECO:0008006" key="10">
    <source>
        <dbReference type="Google" id="ProtNLM"/>
    </source>
</evidence>
<dbReference type="InterPro" id="IPR007630">
    <property type="entry name" value="RNA_pol_sigma70_r4"/>
</dbReference>
<comment type="caution">
    <text evidence="8">The sequence shown here is derived from an EMBL/GenBank/DDBJ whole genome shotgun (WGS) entry which is preliminary data.</text>
</comment>
<proteinExistence type="inferred from homology"/>